<evidence type="ECO:0000313" key="4">
    <source>
        <dbReference type="Proteomes" id="UP000247569"/>
    </source>
</evidence>
<feature type="transmembrane region" description="Helical" evidence="2">
    <location>
        <begin position="54"/>
        <end position="71"/>
    </location>
</feature>
<protein>
    <recommendedName>
        <fullName evidence="5">YcxB-like protein</fullName>
    </recommendedName>
</protein>
<dbReference type="AlphaFoldDB" id="A0A318K0E5"/>
<accession>A0A318K0E5</accession>
<name>A0A318K0E5_9NOCA</name>
<sequence length="359" mass="39798">MTAAQRHSTEAPQPDELPPIPAMEQPDAVLEATPENNELLKASVRRRYRNHRRLVFVTYSILIVLMIALWISRQYEVAVAVLAVIASSAFLHKLRIGPLARSYRALVPREGQTLTIRFGPDAFELQGGTNRRVHVAYNRFRAIAVESYSITLRTRNSDISYPRELFPDTAIDYLRARLAGRRDVAAPPPLPPIPPLEKPTATVTAGPDTASRMAWAVTWRRNRRLTQSNAAIAAMAVLIVVAITGKEGLVAGALWAGVLMIAALTVRLAVTVADFIRVRRLFTTYAAEGAPLSSRFGSDAVAVRTHGFYSHLRYDSITKLTIRRHLVLLYHDGHATAFPRELFPDSAIAHIRAVNPGLH</sequence>
<keyword evidence="2" id="KW-0812">Transmembrane</keyword>
<organism evidence="3 4">
    <name type="scientific">Nocardia tenerifensis</name>
    <dbReference type="NCBI Taxonomy" id="228006"/>
    <lineage>
        <taxon>Bacteria</taxon>
        <taxon>Bacillati</taxon>
        <taxon>Actinomycetota</taxon>
        <taxon>Actinomycetes</taxon>
        <taxon>Mycobacteriales</taxon>
        <taxon>Nocardiaceae</taxon>
        <taxon>Nocardia</taxon>
    </lineage>
</organism>
<dbReference type="EMBL" id="QJKF01000008">
    <property type="protein sequence ID" value="PXX61737.1"/>
    <property type="molecule type" value="Genomic_DNA"/>
</dbReference>
<comment type="caution">
    <text evidence="3">The sequence shown here is derived from an EMBL/GenBank/DDBJ whole genome shotgun (WGS) entry which is preliminary data.</text>
</comment>
<evidence type="ECO:0000256" key="1">
    <source>
        <dbReference type="SAM" id="MobiDB-lite"/>
    </source>
</evidence>
<feature type="transmembrane region" description="Helical" evidence="2">
    <location>
        <begin position="249"/>
        <end position="270"/>
    </location>
</feature>
<keyword evidence="4" id="KW-1185">Reference proteome</keyword>
<keyword evidence="2" id="KW-1133">Transmembrane helix</keyword>
<evidence type="ECO:0000313" key="3">
    <source>
        <dbReference type="EMBL" id="PXX61737.1"/>
    </source>
</evidence>
<proteinExistence type="predicted"/>
<dbReference type="Proteomes" id="UP000247569">
    <property type="component" value="Unassembled WGS sequence"/>
</dbReference>
<reference evidence="3 4" key="1">
    <citation type="submission" date="2018-05" db="EMBL/GenBank/DDBJ databases">
        <title>Genomic Encyclopedia of Type Strains, Phase IV (KMG-IV): sequencing the most valuable type-strain genomes for metagenomic binning, comparative biology and taxonomic classification.</title>
        <authorList>
            <person name="Goeker M."/>
        </authorList>
    </citation>
    <scope>NUCLEOTIDE SEQUENCE [LARGE SCALE GENOMIC DNA]</scope>
    <source>
        <strain evidence="3 4">DSM 44704</strain>
    </source>
</reference>
<keyword evidence="2" id="KW-0472">Membrane</keyword>
<evidence type="ECO:0008006" key="5">
    <source>
        <dbReference type="Google" id="ProtNLM"/>
    </source>
</evidence>
<feature type="transmembrane region" description="Helical" evidence="2">
    <location>
        <begin position="77"/>
        <end position="94"/>
    </location>
</feature>
<feature type="region of interest" description="Disordered" evidence="1">
    <location>
        <begin position="1"/>
        <end position="22"/>
    </location>
</feature>
<feature type="transmembrane region" description="Helical" evidence="2">
    <location>
        <begin position="225"/>
        <end position="243"/>
    </location>
</feature>
<evidence type="ECO:0000256" key="2">
    <source>
        <dbReference type="SAM" id="Phobius"/>
    </source>
</evidence>
<gene>
    <name evidence="3" type="ORF">DFR70_108295</name>
</gene>